<evidence type="ECO:0000313" key="2">
    <source>
        <dbReference type="EMBL" id="PZQ21104.1"/>
    </source>
</evidence>
<feature type="transmembrane region" description="Helical" evidence="1">
    <location>
        <begin position="5"/>
        <end position="22"/>
    </location>
</feature>
<keyword evidence="1" id="KW-0472">Membrane</keyword>
<dbReference type="InterPro" id="IPR058117">
    <property type="entry name" value="BV97_02767-like"/>
</dbReference>
<feature type="transmembrane region" description="Helical" evidence="1">
    <location>
        <begin position="28"/>
        <end position="47"/>
    </location>
</feature>
<name>A0A2W5KYN1_SPHMC</name>
<evidence type="ECO:0000256" key="1">
    <source>
        <dbReference type="SAM" id="Phobius"/>
    </source>
</evidence>
<proteinExistence type="predicted"/>
<gene>
    <name evidence="2" type="ORF">DI569_13125</name>
</gene>
<dbReference type="NCBIfam" id="NF006749">
    <property type="entry name" value="PRK09272.1-2"/>
    <property type="match status" value="1"/>
</dbReference>
<evidence type="ECO:0008006" key="4">
    <source>
        <dbReference type="Google" id="ProtNLM"/>
    </source>
</evidence>
<dbReference type="Proteomes" id="UP000248597">
    <property type="component" value="Unassembled WGS sequence"/>
</dbReference>
<feature type="transmembrane region" description="Helical" evidence="1">
    <location>
        <begin position="85"/>
        <end position="104"/>
    </location>
</feature>
<sequence length="116" mass="12586">MTPLLVRALISGLLIAIIAMVARKSPNLGGLIASIPLVSTLGMIWLWRDTQSSEVVATYSIAAFIYFLPTIPMFLIIPWMLRQGIGFWTALGAGLATTMILYLVTSRIAASMGMEL</sequence>
<protein>
    <recommendedName>
        <fullName evidence="4">DUF3147 family protein</fullName>
    </recommendedName>
</protein>
<dbReference type="EMBL" id="QFPJ01000036">
    <property type="protein sequence ID" value="PZQ21104.1"/>
    <property type="molecule type" value="Genomic_DNA"/>
</dbReference>
<accession>A0A2W5KYN1</accession>
<keyword evidence="1" id="KW-1133">Transmembrane helix</keyword>
<organism evidence="2 3">
    <name type="scientific">Sphingopyxis macrogoltabida</name>
    <name type="common">Sphingomonas macrogoltabidus</name>
    <dbReference type="NCBI Taxonomy" id="33050"/>
    <lineage>
        <taxon>Bacteria</taxon>
        <taxon>Pseudomonadati</taxon>
        <taxon>Pseudomonadota</taxon>
        <taxon>Alphaproteobacteria</taxon>
        <taxon>Sphingomonadales</taxon>
        <taxon>Sphingomonadaceae</taxon>
        <taxon>Sphingopyxis</taxon>
    </lineage>
</organism>
<comment type="caution">
    <text evidence="2">The sequence shown here is derived from an EMBL/GenBank/DDBJ whole genome shotgun (WGS) entry which is preliminary data.</text>
</comment>
<dbReference type="AlphaFoldDB" id="A0A2W5KYN1"/>
<evidence type="ECO:0000313" key="3">
    <source>
        <dbReference type="Proteomes" id="UP000248597"/>
    </source>
</evidence>
<feature type="transmembrane region" description="Helical" evidence="1">
    <location>
        <begin position="59"/>
        <end position="79"/>
    </location>
</feature>
<keyword evidence="1" id="KW-0812">Transmembrane</keyword>
<reference evidence="2 3" key="1">
    <citation type="submission" date="2017-08" db="EMBL/GenBank/DDBJ databases">
        <title>Infants hospitalized years apart are colonized by the same room-sourced microbial strains.</title>
        <authorList>
            <person name="Brooks B."/>
            <person name="Olm M.R."/>
            <person name="Firek B.A."/>
            <person name="Baker R."/>
            <person name="Thomas B.C."/>
            <person name="Morowitz M.J."/>
            <person name="Banfield J.F."/>
        </authorList>
    </citation>
    <scope>NUCLEOTIDE SEQUENCE [LARGE SCALE GENOMIC DNA]</scope>
    <source>
        <strain evidence="2">S2_005_003_R2_47</strain>
    </source>
</reference>